<dbReference type="EMBL" id="SMRS01000007">
    <property type="protein sequence ID" value="KAA0874229.1"/>
    <property type="molecule type" value="Genomic_DNA"/>
</dbReference>
<name>A0A5A9W1Z0_9GAMM</name>
<protein>
    <submittedName>
        <fullName evidence="8">Type II secretion system F family protein</fullName>
    </submittedName>
</protein>
<gene>
    <name evidence="8" type="ORF">E1H14_09945</name>
</gene>
<evidence type="ECO:0000256" key="1">
    <source>
        <dbReference type="ARBA" id="ARBA00004651"/>
    </source>
</evidence>
<dbReference type="PANTHER" id="PTHR35007">
    <property type="entry name" value="INTEGRAL MEMBRANE PROTEIN-RELATED"/>
    <property type="match status" value="1"/>
</dbReference>
<feature type="transmembrane region" description="Helical" evidence="6">
    <location>
        <begin position="6"/>
        <end position="23"/>
    </location>
</feature>
<comment type="subcellular location">
    <subcellularLocation>
        <location evidence="1">Cell membrane</location>
        <topology evidence="1">Multi-pass membrane protein</topology>
    </subcellularLocation>
</comment>
<dbReference type="Pfam" id="PF00482">
    <property type="entry name" value="T2SSF"/>
    <property type="match status" value="1"/>
</dbReference>
<comment type="caution">
    <text evidence="8">The sequence shown here is derived from an EMBL/GenBank/DDBJ whole genome shotgun (WGS) entry which is preliminary data.</text>
</comment>
<feature type="transmembrane region" description="Helical" evidence="6">
    <location>
        <begin position="264"/>
        <end position="287"/>
    </location>
</feature>
<evidence type="ECO:0000313" key="8">
    <source>
        <dbReference type="EMBL" id="KAA0874229.1"/>
    </source>
</evidence>
<keyword evidence="4 6" id="KW-1133">Transmembrane helix</keyword>
<dbReference type="InterPro" id="IPR018076">
    <property type="entry name" value="T2SS_GspF_dom"/>
</dbReference>
<keyword evidence="9" id="KW-1185">Reference proteome</keyword>
<feature type="transmembrane region" description="Helical" evidence="6">
    <location>
        <begin position="83"/>
        <end position="105"/>
    </location>
</feature>
<dbReference type="AlphaFoldDB" id="A0A5A9W1Z0"/>
<sequence length="294" mass="33082">MQIWLLSALLLALIATYMLRASWRELRIERQVLNHLGISQELDERGLRSLKQVRFTKKSGLLLDAETQQMLARFGWRRPYQRSLFVVIQLATPILAALLAALYYSLSDSNLSIWIWILFAAGIAYLFPKRILKILVESRLKRIRIEVSIMISLLRILFEVGMTVEQALRVLADEGQEIMPEIASELNLLLQRVDAGLDLAEELYHAAAVLEVEDLTDTFGILSQLIRQGGGAMHSLLALKELLDDKRMTALQEQVSKLSAKMSAVMVGFLFPALLIVLAGPGFIAIIRALGEMK</sequence>
<keyword evidence="3 6" id="KW-0812">Transmembrane</keyword>
<evidence type="ECO:0000256" key="2">
    <source>
        <dbReference type="ARBA" id="ARBA00022475"/>
    </source>
</evidence>
<evidence type="ECO:0000256" key="3">
    <source>
        <dbReference type="ARBA" id="ARBA00022692"/>
    </source>
</evidence>
<keyword evidence="5 6" id="KW-0472">Membrane</keyword>
<evidence type="ECO:0000256" key="4">
    <source>
        <dbReference type="ARBA" id="ARBA00022989"/>
    </source>
</evidence>
<accession>A0A5A9W1Z0</accession>
<feature type="domain" description="Type II secretion system protein GspF" evidence="7">
    <location>
        <begin position="151"/>
        <end position="278"/>
    </location>
</feature>
<dbReference type="Proteomes" id="UP000325302">
    <property type="component" value="Unassembled WGS sequence"/>
</dbReference>
<keyword evidence="2" id="KW-1003">Cell membrane</keyword>
<dbReference type="OrthoDB" id="8534919at2"/>
<feature type="transmembrane region" description="Helical" evidence="6">
    <location>
        <begin position="111"/>
        <end position="127"/>
    </location>
</feature>
<evidence type="ECO:0000256" key="5">
    <source>
        <dbReference type="ARBA" id="ARBA00023136"/>
    </source>
</evidence>
<reference evidence="8 9" key="1">
    <citation type="submission" date="2019-03" db="EMBL/GenBank/DDBJ databases">
        <title>Nitrincola sp. nov. isolated from an Indian soda lake.</title>
        <authorList>
            <person name="Joshi A."/>
            <person name="Thite S.V."/>
            <person name="Joseph N."/>
            <person name="Dhotre D."/>
            <person name="Moorthy M."/>
            <person name="Shouche Y.S."/>
        </authorList>
    </citation>
    <scope>NUCLEOTIDE SEQUENCE [LARGE SCALE GENOMIC DNA]</scope>
    <source>
        <strain evidence="8 9">MEB193</strain>
    </source>
</reference>
<evidence type="ECO:0000313" key="9">
    <source>
        <dbReference type="Proteomes" id="UP000325302"/>
    </source>
</evidence>
<proteinExistence type="predicted"/>
<organism evidence="8 9">
    <name type="scientific">Nitrincola tapanii</name>
    <dbReference type="NCBI Taxonomy" id="1708751"/>
    <lineage>
        <taxon>Bacteria</taxon>
        <taxon>Pseudomonadati</taxon>
        <taxon>Pseudomonadota</taxon>
        <taxon>Gammaproteobacteria</taxon>
        <taxon>Oceanospirillales</taxon>
        <taxon>Oceanospirillaceae</taxon>
        <taxon>Nitrincola</taxon>
    </lineage>
</organism>
<evidence type="ECO:0000259" key="7">
    <source>
        <dbReference type="Pfam" id="PF00482"/>
    </source>
</evidence>
<evidence type="ECO:0000256" key="6">
    <source>
        <dbReference type="SAM" id="Phobius"/>
    </source>
</evidence>
<dbReference type="PANTHER" id="PTHR35007:SF2">
    <property type="entry name" value="PILUS ASSEMBLE PROTEIN"/>
    <property type="match status" value="1"/>
</dbReference>
<dbReference type="GO" id="GO:0005886">
    <property type="term" value="C:plasma membrane"/>
    <property type="evidence" value="ECO:0007669"/>
    <property type="project" value="UniProtKB-SubCell"/>
</dbReference>